<dbReference type="EMBL" id="JAUEPS010000009">
    <property type="protein sequence ID" value="KAK0462662.1"/>
    <property type="molecule type" value="Genomic_DNA"/>
</dbReference>
<name>A0AA39NBP4_ARMTA</name>
<dbReference type="RefSeq" id="XP_060334274.1">
    <property type="nucleotide sequence ID" value="XM_060469410.1"/>
</dbReference>
<organism evidence="1 2">
    <name type="scientific">Armillaria tabescens</name>
    <name type="common">Ringless honey mushroom</name>
    <name type="synonym">Agaricus tabescens</name>
    <dbReference type="NCBI Taxonomy" id="1929756"/>
    <lineage>
        <taxon>Eukaryota</taxon>
        <taxon>Fungi</taxon>
        <taxon>Dikarya</taxon>
        <taxon>Basidiomycota</taxon>
        <taxon>Agaricomycotina</taxon>
        <taxon>Agaricomycetes</taxon>
        <taxon>Agaricomycetidae</taxon>
        <taxon>Agaricales</taxon>
        <taxon>Marasmiineae</taxon>
        <taxon>Physalacriaceae</taxon>
        <taxon>Desarmillaria</taxon>
    </lineage>
</organism>
<evidence type="ECO:0008006" key="3">
    <source>
        <dbReference type="Google" id="ProtNLM"/>
    </source>
</evidence>
<dbReference type="Proteomes" id="UP001175211">
    <property type="component" value="Unassembled WGS sequence"/>
</dbReference>
<proteinExistence type="predicted"/>
<protein>
    <recommendedName>
        <fullName evidence="3">F-box domain-containing protein</fullName>
    </recommendedName>
</protein>
<gene>
    <name evidence="1" type="ORF">EV420DRAFT_1477352</name>
</gene>
<evidence type="ECO:0000313" key="1">
    <source>
        <dbReference type="EMBL" id="KAK0462662.1"/>
    </source>
</evidence>
<evidence type="ECO:0000313" key="2">
    <source>
        <dbReference type="Proteomes" id="UP001175211"/>
    </source>
</evidence>
<dbReference type="GeneID" id="85352958"/>
<accession>A0AA39NBP4</accession>
<sequence length="458" mass="52020">MDMYMSSYPRLTTECYSQPAQVTTNGPQNIQQSFNDKPNSTTQEHNEIEIMNASTVVAAPIYYRPSGLTAADLEVFTKPTYTVMSMQPDSIVTATVHSTPHNLSFHNNHLEQNTIHNETVVLCTPPEILIKIFSEFYNDSTYTFEVGDKENIAFIVSHVCHQWCSTAIDLCAAFWTPLTIVRRRSSNQERTIAWTDLTSMAIHRSKSRKLKIMFVGSDDELMAPSLAGALRVIIAESQCLEILNLYLPLAFIPMLLALEGRVPNLRRCAVHTIGNNSTARHHINAFAVAPLLKRLTFASLNSRSTFSVPRTSITFYEDLHDCYASDYVHDLTLQNLRFTPHMWYFRAIYQQPRMDGFMVNERAIECPGIHIFIASQGALFRSVILPFVRSIIVESNPPYGILDFTDQDCFPSVYNLIIRSQCHTTLTHLAVYDTLLTEDIINVLSELPFLKELAFHFT</sequence>
<keyword evidence="2" id="KW-1185">Reference proteome</keyword>
<comment type="caution">
    <text evidence="1">The sequence shown here is derived from an EMBL/GenBank/DDBJ whole genome shotgun (WGS) entry which is preliminary data.</text>
</comment>
<reference evidence="1" key="1">
    <citation type="submission" date="2023-06" db="EMBL/GenBank/DDBJ databases">
        <authorList>
            <consortium name="Lawrence Berkeley National Laboratory"/>
            <person name="Ahrendt S."/>
            <person name="Sahu N."/>
            <person name="Indic B."/>
            <person name="Wong-Bajracharya J."/>
            <person name="Merenyi Z."/>
            <person name="Ke H.-M."/>
            <person name="Monk M."/>
            <person name="Kocsube S."/>
            <person name="Drula E."/>
            <person name="Lipzen A."/>
            <person name="Balint B."/>
            <person name="Henrissat B."/>
            <person name="Andreopoulos B."/>
            <person name="Martin F.M."/>
            <person name="Harder C.B."/>
            <person name="Rigling D."/>
            <person name="Ford K.L."/>
            <person name="Foster G.D."/>
            <person name="Pangilinan J."/>
            <person name="Papanicolaou A."/>
            <person name="Barry K."/>
            <person name="LaButti K."/>
            <person name="Viragh M."/>
            <person name="Koriabine M."/>
            <person name="Yan M."/>
            <person name="Riley R."/>
            <person name="Champramary S."/>
            <person name="Plett K.L."/>
            <person name="Tsai I.J."/>
            <person name="Slot J."/>
            <person name="Sipos G."/>
            <person name="Plett J."/>
            <person name="Nagy L.G."/>
            <person name="Grigoriev I.V."/>
        </authorList>
    </citation>
    <scope>NUCLEOTIDE SEQUENCE</scope>
    <source>
        <strain evidence="1">CCBAS 213</strain>
    </source>
</reference>
<dbReference type="AlphaFoldDB" id="A0AA39NBP4"/>